<dbReference type="SMART" id="SM00062">
    <property type="entry name" value="PBPb"/>
    <property type="match status" value="1"/>
</dbReference>
<protein>
    <submittedName>
        <fullName evidence="5">Arginine-binding periplasmic protein</fullName>
    </submittedName>
</protein>
<dbReference type="PANTHER" id="PTHR35936:SF19">
    <property type="entry name" value="AMINO-ACID-BINDING PROTEIN YXEM-RELATED"/>
    <property type="match status" value="1"/>
</dbReference>
<feature type="chain" id="PRO_5016581756" evidence="3">
    <location>
        <begin position="25"/>
        <end position="247"/>
    </location>
</feature>
<evidence type="ECO:0000256" key="1">
    <source>
        <dbReference type="ARBA" id="ARBA00010333"/>
    </source>
</evidence>
<sequence length="247" mass="27297">MGLFKRLVLPLVLCFMLSAPPGYADTNVKVGTVFFDPPFVMSINQGFDIDLIRTIFQRMKTSYEIIPMDYNQLFTALNDGTIDIAIGGISISPDREAVYIFSLPYMVSKGQFLILKNSGIKSIDNLQGGKVGVIRGEEQAGVFYNYLSVKYTNQFQLMKFDDMEDIITALSNKSITAAFLNQPTAAYWEQNGGGQFKALGEPAIIGSGYGIMALSTNTALIGTINQQLQAIEKDNTYLNLYGTYFSD</sequence>
<evidence type="ECO:0000313" key="5">
    <source>
        <dbReference type="EMBL" id="STX39089.1"/>
    </source>
</evidence>
<dbReference type="Proteomes" id="UP000254033">
    <property type="component" value="Unassembled WGS sequence"/>
</dbReference>
<comment type="similarity">
    <text evidence="1">Belongs to the bacterial solute-binding protein 3 family.</text>
</comment>
<dbReference type="Pfam" id="PF00497">
    <property type="entry name" value="SBP_bac_3"/>
    <property type="match status" value="1"/>
</dbReference>
<dbReference type="AlphaFoldDB" id="A0A378IVA7"/>
<gene>
    <name evidence="5" type="primary">glnH</name>
    <name evidence="5" type="ORF">NCTC11978_02280</name>
</gene>
<evidence type="ECO:0000259" key="4">
    <source>
        <dbReference type="SMART" id="SM00062"/>
    </source>
</evidence>
<dbReference type="Gene3D" id="3.40.190.10">
    <property type="entry name" value="Periplasmic binding protein-like II"/>
    <property type="match status" value="2"/>
</dbReference>
<keyword evidence="2 3" id="KW-0732">Signal</keyword>
<evidence type="ECO:0000313" key="6">
    <source>
        <dbReference type="Proteomes" id="UP000254033"/>
    </source>
</evidence>
<proteinExistence type="inferred from homology"/>
<feature type="domain" description="Solute-binding protein family 3/N-terminal" evidence="4">
    <location>
        <begin position="27"/>
        <end position="247"/>
    </location>
</feature>
<dbReference type="RefSeq" id="WP_115175678.1">
    <property type="nucleotide sequence ID" value="NZ_UGNY01000001.1"/>
</dbReference>
<dbReference type="EMBL" id="UGNY01000001">
    <property type="protein sequence ID" value="STX39089.1"/>
    <property type="molecule type" value="Genomic_DNA"/>
</dbReference>
<evidence type="ECO:0000256" key="2">
    <source>
        <dbReference type="ARBA" id="ARBA00022729"/>
    </source>
</evidence>
<dbReference type="SUPFAM" id="SSF53850">
    <property type="entry name" value="Periplasmic binding protein-like II"/>
    <property type="match status" value="1"/>
</dbReference>
<reference evidence="5 6" key="1">
    <citation type="submission" date="2018-06" db="EMBL/GenBank/DDBJ databases">
        <authorList>
            <consortium name="Pathogen Informatics"/>
            <person name="Doyle S."/>
        </authorList>
    </citation>
    <scope>NUCLEOTIDE SEQUENCE [LARGE SCALE GENOMIC DNA]</scope>
    <source>
        <strain evidence="5 6">NCTC11978</strain>
    </source>
</reference>
<feature type="signal peptide" evidence="3">
    <location>
        <begin position="1"/>
        <end position="24"/>
    </location>
</feature>
<dbReference type="InterPro" id="IPR001638">
    <property type="entry name" value="Solute-binding_3/MltF_N"/>
</dbReference>
<dbReference type="PANTHER" id="PTHR35936">
    <property type="entry name" value="MEMBRANE-BOUND LYTIC MUREIN TRANSGLYCOSYLASE F"/>
    <property type="match status" value="1"/>
</dbReference>
<name>A0A378IVA7_9GAMM</name>
<evidence type="ECO:0000256" key="3">
    <source>
        <dbReference type="SAM" id="SignalP"/>
    </source>
</evidence>
<organism evidence="5 6">
    <name type="scientific">Legionella feeleii</name>
    <dbReference type="NCBI Taxonomy" id="453"/>
    <lineage>
        <taxon>Bacteria</taxon>
        <taxon>Pseudomonadati</taxon>
        <taxon>Pseudomonadota</taxon>
        <taxon>Gammaproteobacteria</taxon>
        <taxon>Legionellales</taxon>
        <taxon>Legionellaceae</taxon>
        <taxon>Legionella</taxon>
    </lineage>
</organism>
<accession>A0A378IVA7</accession>